<evidence type="ECO:0000313" key="9">
    <source>
        <dbReference type="Proteomes" id="UP000219621"/>
    </source>
</evidence>
<gene>
    <name evidence="8" type="ORF">SAMN05421508_101325</name>
</gene>
<accession>A0A286G2Q6</accession>
<name>A0A286G2Q6_9PROT</name>
<dbReference type="Proteomes" id="UP000219621">
    <property type="component" value="Unassembled WGS sequence"/>
</dbReference>
<keyword evidence="5 6" id="KW-0472">Membrane</keyword>
<evidence type="ECO:0000256" key="1">
    <source>
        <dbReference type="ARBA" id="ARBA00004141"/>
    </source>
</evidence>
<keyword evidence="4 6" id="KW-1133">Transmembrane helix</keyword>
<feature type="signal peptide" evidence="7">
    <location>
        <begin position="1"/>
        <end position="22"/>
    </location>
</feature>
<keyword evidence="9" id="KW-1185">Reference proteome</keyword>
<feature type="transmembrane region" description="Helical" evidence="6">
    <location>
        <begin position="41"/>
        <end position="59"/>
    </location>
</feature>
<evidence type="ECO:0000256" key="6">
    <source>
        <dbReference type="SAM" id="Phobius"/>
    </source>
</evidence>
<dbReference type="GO" id="GO:0005886">
    <property type="term" value="C:plasma membrane"/>
    <property type="evidence" value="ECO:0007669"/>
    <property type="project" value="TreeGrafter"/>
</dbReference>
<evidence type="ECO:0000256" key="2">
    <source>
        <dbReference type="ARBA" id="ARBA00009694"/>
    </source>
</evidence>
<dbReference type="AlphaFoldDB" id="A0A286G2Q6"/>
<reference evidence="8 9" key="1">
    <citation type="submission" date="2017-09" db="EMBL/GenBank/DDBJ databases">
        <authorList>
            <person name="Ehlers B."/>
            <person name="Leendertz F.H."/>
        </authorList>
    </citation>
    <scope>NUCLEOTIDE SEQUENCE [LARGE SCALE GENOMIC DNA]</scope>
    <source>
        <strain evidence="8 9">USBA 140</strain>
    </source>
</reference>
<organism evidence="8 9">
    <name type="scientific">Caenispirillum bisanense</name>
    <dbReference type="NCBI Taxonomy" id="414052"/>
    <lineage>
        <taxon>Bacteria</taxon>
        <taxon>Pseudomonadati</taxon>
        <taxon>Pseudomonadota</taxon>
        <taxon>Alphaproteobacteria</taxon>
        <taxon>Rhodospirillales</taxon>
        <taxon>Novispirillaceae</taxon>
        <taxon>Caenispirillum</taxon>
    </lineage>
</organism>
<dbReference type="Pfam" id="PF04241">
    <property type="entry name" value="DUF423"/>
    <property type="match status" value="1"/>
</dbReference>
<dbReference type="PANTHER" id="PTHR43461">
    <property type="entry name" value="TRANSMEMBRANE PROTEIN 256"/>
    <property type="match status" value="1"/>
</dbReference>
<feature type="chain" id="PRO_5012899807" evidence="7">
    <location>
        <begin position="23"/>
        <end position="124"/>
    </location>
</feature>
<keyword evidence="3 6" id="KW-0812">Transmembrane</keyword>
<dbReference type="EMBL" id="OCNJ01000001">
    <property type="protein sequence ID" value="SOD89758.1"/>
    <property type="molecule type" value="Genomic_DNA"/>
</dbReference>
<evidence type="ECO:0000256" key="5">
    <source>
        <dbReference type="ARBA" id="ARBA00023136"/>
    </source>
</evidence>
<evidence type="ECO:0000256" key="4">
    <source>
        <dbReference type="ARBA" id="ARBA00022989"/>
    </source>
</evidence>
<proteinExistence type="inferred from homology"/>
<evidence type="ECO:0000256" key="7">
    <source>
        <dbReference type="SAM" id="SignalP"/>
    </source>
</evidence>
<evidence type="ECO:0000256" key="3">
    <source>
        <dbReference type="ARBA" id="ARBA00022692"/>
    </source>
</evidence>
<dbReference type="InterPro" id="IPR006696">
    <property type="entry name" value="DUF423"/>
</dbReference>
<sequence length="124" mass="12954">MRMWLGLAGVFGACGVAVGAFAAHAMERLGDERAVTLVEKASHYMLWHALALGLVAVLADRLPGRRGVAVAGGLFTLGIVLFCGSLLTLAFTGWRPVAMAAPFGGTSFIAGWLVLAWAALRTRG</sequence>
<feature type="transmembrane region" description="Helical" evidence="6">
    <location>
        <begin position="97"/>
        <end position="120"/>
    </location>
</feature>
<feature type="transmembrane region" description="Helical" evidence="6">
    <location>
        <begin position="68"/>
        <end position="91"/>
    </location>
</feature>
<evidence type="ECO:0000313" key="8">
    <source>
        <dbReference type="EMBL" id="SOD89758.1"/>
    </source>
</evidence>
<keyword evidence="7" id="KW-0732">Signal</keyword>
<comment type="subcellular location">
    <subcellularLocation>
        <location evidence="1">Membrane</location>
        <topology evidence="1">Multi-pass membrane protein</topology>
    </subcellularLocation>
</comment>
<dbReference type="RefSeq" id="WP_097277220.1">
    <property type="nucleotide sequence ID" value="NZ_OCNJ01000001.1"/>
</dbReference>
<comment type="similarity">
    <text evidence="2">Belongs to the UPF0382 family.</text>
</comment>
<protein>
    <submittedName>
        <fullName evidence="8">Uncharacterized membrane protein YgdD, TMEM256/DUF423 family</fullName>
    </submittedName>
</protein>
<dbReference type="PANTHER" id="PTHR43461:SF1">
    <property type="entry name" value="TRANSMEMBRANE PROTEIN 256"/>
    <property type="match status" value="1"/>
</dbReference>
<dbReference type="OrthoDB" id="9802121at2"/>